<feature type="binding site" evidence="5">
    <location>
        <begin position="76"/>
        <end position="77"/>
    </location>
    <ligand>
        <name>substrate</name>
    </ligand>
</feature>
<keyword evidence="2 5" id="KW-0413">Isomerase</keyword>
<organism evidence="7 8">
    <name type="scientific">Photobacterium gaetbulicola</name>
    <dbReference type="NCBI Taxonomy" id="1295392"/>
    <lineage>
        <taxon>Bacteria</taxon>
        <taxon>Pseudomonadati</taxon>
        <taxon>Pseudomonadota</taxon>
        <taxon>Gammaproteobacteria</taxon>
        <taxon>Vibrionales</taxon>
        <taxon>Vibrionaceae</taxon>
        <taxon>Photobacterium</taxon>
    </lineage>
</organism>
<keyword evidence="3 5" id="KW-0119">Carbohydrate metabolism</keyword>
<comment type="similarity">
    <text evidence="5">Belongs to the rhamnose mutarotase family.</text>
</comment>
<dbReference type="RefSeq" id="WP_039459889.1">
    <property type="nucleotide sequence ID" value="NZ_JWLZ01000090.1"/>
</dbReference>
<dbReference type="UniPathway" id="UPA00125"/>
<dbReference type="InterPro" id="IPR008000">
    <property type="entry name" value="Rham/fucose_mutarotase"/>
</dbReference>
<keyword evidence="4 5" id="KW-0684">Rhamnose metabolism</keyword>
<dbReference type="InterPro" id="IPR013448">
    <property type="entry name" value="L-rhamnose_mutarotase"/>
</dbReference>
<comment type="caution">
    <text evidence="7">The sequence shown here is derived from an EMBL/GenBank/DDBJ whole genome shotgun (WGS) entry which is preliminary data.</text>
</comment>
<protein>
    <recommendedName>
        <fullName evidence="5 6">L-rhamnose mutarotase</fullName>
        <ecNumber evidence="5 6">5.1.3.32</ecNumber>
    </recommendedName>
    <alternativeName>
        <fullName evidence="5">Rhamnose 1-epimerase</fullName>
    </alternativeName>
    <alternativeName>
        <fullName evidence="5">Type-3 mutarotase</fullName>
    </alternativeName>
</protein>
<keyword evidence="1 5" id="KW-0963">Cytoplasm</keyword>
<feature type="binding site" evidence="5">
    <location>
        <position position="41"/>
    </location>
    <ligand>
        <name>substrate</name>
    </ligand>
</feature>
<evidence type="ECO:0000256" key="6">
    <source>
        <dbReference type="NCBIfam" id="TIGR02625"/>
    </source>
</evidence>
<comment type="pathway">
    <text evidence="5">Carbohydrate metabolism; L-rhamnose metabolism.</text>
</comment>
<dbReference type="NCBIfam" id="TIGR02625">
    <property type="entry name" value="YiiL_rotase"/>
    <property type="match status" value="1"/>
</dbReference>
<evidence type="ECO:0000313" key="8">
    <source>
        <dbReference type="Proteomes" id="UP000031278"/>
    </source>
</evidence>
<proteinExistence type="inferred from homology"/>
<evidence type="ECO:0000256" key="1">
    <source>
        <dbReference type="ARBA" id="ARBA00022490"/>
    </source>
</evidence>
<comment type="catalytic activity">
    <reaction evidence="5">
        <text>alpha-L-rhamnose = beta-L-rhamnose</text>
        <dbReference type="Rhea" id="RHEA:25584"/>
        <dbReference type="ChEBI" id="CHEBI:27586"/>
        <dbReference type="ChEBI" id="CHEBI:27907"/>
        <dbReference type="EC" id="5.1.3.32"/>
    </reaction>
</comment>
<evidence type="ECO:0000256" key="3">
    <source>
        <dbReference type="ARBA" id="ARBA00023277"/>
    </source>
</evidence>
<evidence type="ECO:0000256" key="2">
    <source>
        <dbReference type="ARBA" id="ARBA00023235"/>
    </source>
</evidence>
<dbReference type="Pfam" id="PF05336">
    <property type="entry name" value="rhaM"/>
    <property type="match status" value="1"/>
</dbReference>
<dbReference type="HAMAP" id="MF_01663">
    <property type="entry name" value="L_rham_rotase"/>
    <property type="match status" value="1"/>
</dbReference>
<dbReference type="EC" id="5.1.3.32" evidence="5 6"/>
<gene>
    <name evidence="5" type="primary">rhaM</name>
    <name evidence="7" type="ORF">RJ45_06535</name>
</gene>
<dbReference type="Proteomes" id="UP000031278">
    <property type="component" value="Unassembled WGS sequence"/>
</dbReference>
<reference evidence="7 8" key="1">
    <citation type="submission" date="2014-12" db="EMBL/GenBank/DDBJ databases">
        <title>Genome sequencing of Photobacterium gaetbulicola AD005a.</title>
        <authorList>
            <person name="Adrian T.G.S."/>
            <person name="Chan K.G."/>
        </authorList>
    </citation>
    <scope>NUCLEOTIDE SEQUENCE [LARGE SCALE GENOMIC DNA]</scope>
    <source>
        <strain evidence="7 8">AD005a</strain>
    </source>
</reference>
<dbReference type="GO" id="GO:0019301">
    <property type="term" value="P:rhamnose catabolic process"/>
    <property type="evidence" value="ECO:0007669"/>
    <property type="project" value="UniProtKB-UniRule"/>
</dbReference>
<dbReference type="InterPro" id="IPR011008">
    <property type="entry name" value="Dimeric_a/b-barrel"/>
</dbReference>
<feature type="binding site" evidence="5">
    <location>
        <position position="18"/>
    </location>
    <ligand>
        <name>substrate</name>
    </ligand>
</feature>
<accession>A0A0B9H650</accession>
<comment type="function">
    <text evidence="5">Involved in the anomeric conversion of L-rhamnose.</text>
</comment>
<dbReference type="AlphaFoldDB" id="A0A0B9H650"/>
<evidence type="ECO:0000256" key="4">
    <source>
        <dbReference type="ARBA" id="ARBA00023308"/>
    </source>
</evidence>
<name>A0A0B9H650_9GAMM</name>
<dbReference type="SUPFAM" id="SSF54909">
    <property type="entry name" value="Dimeric alpha+beta barrel"/>
    <property type="match status" value="1"/>
</dbReference>
<dbReference type="Gene3D" id="3.30.70.100">
    <property type="match status" value="1"/>
</dbReference>
<dbReference type="EMBL" id="JWLZ01000090">
    <property type="protein sequence ID" value="KHT64372.1"/>
    <property type="molecule type" value="Genomic_DNA"/>
</dbReference>
<evidence type="ECO:0000256" key="5">
    <source>
        <dbReference type="HAMAP-Rule" id="MF_01663"/>
    </source>
</evidence>
<sequence length="104" mass="12360">MIRKAFKLKVNQGQFEEYKQRHDNVFPELVRELKSAGAKNYSIFLDNETGCLFGYVELESLEKWNDVSKTEACQKWWKYMDDIMDTNPDMSPKSTELQEMFYLA</sequence>
<comment type="subcellular location">
    <subcellularLocation>
        <location evidence="5">Cytoplasm</location>
    </subcellularLocation>
</comment>
<comment type="subunit">
    <text evidence="5">Homodimer.</text>
</comment>
<dbReference type="GO" id="GO:0005737">
    <property type="term" value="C:cytoplasm"/>
    <property type="evidence" value="ECO:0007669"/>
    <property type="project" value="UniProtKB-SubCell"/>
</dbReference>
<dbReference type="PANTHER" id="PTHR34389:SF2">
    <property type="entry name" value="L-RHAMNOSE MUTAROTASE"/>
    <property type="match status" value="1"/>
</dbReference>
<feature type="active site" description="Proton donor" evidence="5">
    <location>
        <position position="22"/>
    </location>
</feature>
<dbReference type="PANTHER" id="PTHR34389">
    <property type="entry name" value="L-RHAMNOSE MUTAROTASE"/>
    <property type="match status" value="1"/>
</dbReference>
<evidence type="ECO:0000313" key="7">
    <source>
        <dbReference type="EMBL" id="KHT64372.1"/>
    </source>
</evidence>
<dbReference type="GO" id="GO:0062192">
    <property type="term" value="F:L-rhamnose mutarotase activity"/>
    <property type="evidence" value="ECO:0007669"/>
    <property type="project" value="UniProtKB-UniRule"/>
</dbReference>